<dbReference type="Pfam" id="PF05685">
    <property type="entry name" value="Uma2"/>
    <property type="match status" value="1"/>
</dbReference>
<accession>A0ABX1VIG9</accession>
<dbReference type="InterPro" id="IPR012296">
    <property type="entry name" value="Nuclease_put_TT1808"/>
</dbReference>
<protein>
    <recommendedName>
        <fullName evidence="1">Putative restriction endonuclease domain-containing protein</fullName>
    </recommendedName>
</protein>
<evidence type="ECO:0000313" key="3">
    <source>
        <dbReference type="Proteomes" id="UP000609651"/>
    </source>
</evidence>
<dbReference type="PANTHER" id="PTHR34107:SF4">
    <property type="entry name" value="SLL1222 PROTEIN"/>
    <property type="match status" value="1"/>
</dbReference>
<proteinExistence type="predicted"/>
<dbReference type="PANTHER" id="PTHR34107">
    <property type="entry name" value="SLL0198 PROTEIN-RELATED"/>
    <property type="match status" value="1"/>
</dbReference>
<dbReference type="SUPFAM" id="SSF52980">
    <property type="entry name" value="Restriction endonuclease-like"/>
    <property type="match status" value="1"/>
</dbReference>
<dbReference type="InterPro" id="IPR008538">
    <property type="entry name" value="Uma2"/>
</dbReference>
<evidence type="ECO:0000313" key="2">
    <source>
        <dbReference type="EMBL" id="NNJ27231.1"/>
    </source>
</evidence>
<organism evidence="2 3">
    <name type="scientific">Alienimonas chondri</name>
    <dbReference type="NCBI Taxonomy" id="2681879"/>
    <lineage>
        <taxon>Bacteria</taxon>
        <taxon>Pseudomonadati</taxon>
        <taxon>Planctomycetota</taxon>
        <taxon>Planctomycetia</taxon>
        <taxon>Planctomycetales</taxon>
        <taxon>Planctomycetaceae</taxon>
        <taxon>Alienimonas</taxon>
    </lineage>
</organism>
<comment type="caution">
    <text evidence="2">The sequence shown here is derived from an EMBL/GenBank/DDBJ whole genome shotgun (WGS) entry which is preliminary data.</text>
</comment>
<dbReference type="InterPro" id="IPR011335">
    <property type="entry name" value="Restrct_endonuc-II-like"/>
</dbReference>
<dbReference type="Proteomes" id="UP000609651">
    <property type="component" value="Unassembled WGS sequence"/>
</dbReference>
<evidence type="ECO:0000259" key="1">
    <source>
        <dbReference type="Pfam" id="PF05685"/>
    </source>
</evidence>
<name>A0ABX1VIG9_9PLAN</name>
<feature type="domain" description="Putative restriction endonuclease" evidence="1">
    <location>
        <begin position="33"/>
        <end position="185"/>
    </location>
</feature>
<keyword evidence="3" id="KW-1185">Reference proteome</keyword>
<sequence length="238" mass="25740">MIVVESRRLSHGPVRVAGPRGVVTIPASAATVEGFRRWTRSDEFPEQARIDLIADRIFVDLSMQRHQAHALPKTEIVRVLANLLVESGLGELASDVTRVFLPDSGTSFEPDVVLVSFESIESGRVTETAAKDGADGVEFVGSPSLVVEVVSPSSVGKDTVDLPAGCFEGGVGEYWLVDCRDDEVESVGFVVHARGEAGFEAVEPDADGFAASPVLGKAYRLSRDRGRLGRWAYRLEER</sequence>
<gene>
    <name evidence="2" type="ORF">LzC2_33320</name>
</gene>
<dbReference type="Gene3D" id="3.90.1570.10">
    <property type="entry name" value="tt1808, chain A"/>
    <property type="match status" value="1"/>
</dbReference>
<dbReference type="EMBL" id="WTPX01000132">
    <property type="protein sequence ID" value="NNJ27231.1"/>
    <property type="molecule type" value="Genomic_DNA"/>
</dbReference>
<reference evidence="2 3" key="1">
    <citation type="journal article" date="2020" name="Syst. Appl. Microbiol.">
        <title>Alienimonas chondri sp. nov., a novel planctomycete isolated from the biofilm of the red alga Chondrus crispus.</title>
        <authorList>
            <person name="Vitorino I."/>
            <person name="Albuquerque L."/>
            <person name="Wiegand S."/>
            <person name="Kallscheuer N."/>
            <person name="da Costa M.S."/>
            <person name="Lobo-da-Cunha A."/>
            <person name="Jogler C."/>
            <person name="Lage O.M."/>
        </authorList>
    </citation>
    <scope>NUCLEOTIDE SEQUENCE [LARGE SCALE GENOMIC DNA]</scope>
    <source>
        <strain evidence="2 3">LzC2</strain>
    </source>
</reference>